<dbReference type="InterPro" id="IPR006675">
    <property type="entry name" value="HDIG_dom"/>
</dbReference>
<accession>A0A1V9FE25</accession>
<dbReference type="Pfam" id="PF01966">
    <property type="entry name" value="HD"/>
    <property type="match status" value="1"/>
</dbReference>
<dbReference type="Gene3D" id="1.10.3210.10">
    <property type="entry name" value="Hypothetical protein af1432"/>
    <property type="match status" value="1"/>
</dbReference>
<dbReference type="PANTHER" id="PTHR40202:SF1">
    <property type="entry name" value="HD DOMAIN-CONTAINING PROTEIN"/>
    <property type="match status" value="1"/>
</dbReference>
<dbReference type="AlphaFoldDB" id="A0A1V9FE25"/>
<gene>
    <name evidence="2" type="ORF">A4R26_05465</name>
</gene>
<feature type="domain" description="HD" evidence="1">
    <location>
        <begin position="34"/>
        <end position="111"/>
    </location>
</feature>
<protein>
    <submittedName>
        <fullName evidence="2">Phosphohydrolase</fullName>
    </submittedName>
</protein>
<dbReference type="InterPro" id="IPR052567">
    <property type="entry name" value="OP_Dioxygenase"/>
</dbReference>
<dbReference type="InterPro" id="IPR003607">
    <property type="entry name" value="HD/PDEase_dom"/>
</dbReference>
<keyword evidence="2" id="KW-0378">Hydrolase</keyword>
<dbReference type="InterPro" id="IPR006674">
    <property type="entry name" value="HD_domain"/>
</dbReference>
<dbReference type="PANTHER" id="PTHR40202">
    <property type="match status" value="1"/>
</dbReference>
<dbReference type="GO" id="GO:0016787">
    <property type="term" value="F:hydrolase activity"/>
    <property type="evidence" value="ECO:0007669"/>
    <property type="project" value="UniProtKB-KW"/>
</dbReference>
<keyword evidence="3" id="KW-1185">Reference proteome</keyword>
<dbReference type="STRING" id="550983.A4R26_05465"/>
<organism evidence="2 3">
    <name type="scientific">Niastella populi</name>
    <dbReference type="NCBI Taxonomy" id="550983"/>
    <lineage>
        <taxon>Bacteria</taxon>
        <taxon>Pseudomonadati</taxon>
        <taxon>Bacteroidota</taxon>
        <taxon>Chitinophagia</taxon>
        <taxon>Chitinophagales</taxon>
        <taxon>Chitinophagaceae</taxon>
        <taxon>Niastella</taxon>
    </lineage>
</organism>
<reference evidence="3" key="1">
    <citation type="submission" date="2016-04" db="EMBL/GenBank/DDBJ databases">
        <authorList>
            <person name="Chen L."/>
            <person name="Zhuang W."/>
            <person name="Wang G."/>
        </authorList>
    </citation>
    <scope>NUCLEOTIDE SEQUENCE [LARGE SCALE GENOMIC DNA]</scope>
    <source>
        <strain evidence="3">208</strain>
    </source>
</reference>
<proteinExistence type="predicted"/>
<name>A0A1V9FE25_9BACT</name>
<dbReference type="NCBIfam" id="TIGR00277">
    <property type="entry name" value="HDIG"/>
    <property type="match status" value="1"/>
</dbReference>
<comment type="caution">
    <text evidence="2">The sequence shown here is derived from an EMBL/GenBank/DDBJ whole genome shotgun (WGS) entry which is preliminary data.</text>
</comment>
<evidence type="ECO:0000313" key="3">
    <source>
        <dbReference type="Proteomes" id="UP000192276"/>
    </source>
</evidence>
<dbReference type="EMBL" id="LWBP01000199">
    <property type="protein sequence ID" value="OQP56608.1"/>
    <property type="molecule type" value="Genomic_DNA"/>
</dbReference>
<dbReference type="RefSeq" id="WP_081168848.1">
    <property type="nucleotide sequence ID" value="NZ_LWBP01000199.1"/>
</dbReference>
<sequence>MNNSRATTIANEIIQLYEQYGGSEYAGEKVTQLEHMVQAARLAAAEGYDEEVILAAFLHDIGHICVAAQENNGMDGWGIKDHEEVGAGYLHEKGFTKRLARLVESHVEAKRYLTCKDPLYYDRLSEASKKTLAYQGGPMMTDEAVAFEAHPLFPLIIKMRHWDDMAKVEHLGTGDLEEYRAMIIRHLELNNSNL</sequence>
<dbReference type="OrthoDB" id="823268at2"/>
<dbReference type="Proteomes" id="UP000192276">
    <property type="component" value="Unassembled WGS sequence"/>
</dbReference>
<evidence type="ECO:0000259" key="1">
    <source>
        <dbReference type="Pfam" id="PF01966"/>
    </source>
</evidence>
<dbReference type="SUPFAM" id="SSF109604">
    <property type="entry name" value="HD-domain/PDEase-like"/>
    <property type="match status" value="1"/>
</dbReference>
<evidence type="ECO:0000313" key="2">
    <source>
        <dbReference type="EMBL" id="OQP56608.1"/>
    </source>
</evidence>
<dbReference type="CDD" id="cd00077">
    <property type="entry name" value="HDc"/>
    <property type="match status" value="1"/>
</dbReference>